<dbReference type="EMBL" id="LAZR01000448">
    <property type="protein sequence ID" value="KKN68485.1"/>
    <property type="molecule type" value="Genomic_DNA"/>
</dbReference>
<dbReference type="AlphaFoldDB" id="A0A0F9SHT0"/>
<organism evidence="2">
    <name type="scientific">marine sediment metagenome</name>
    <dbReference type="NCBI Taxonomy" id="412755"/>
    <lineage>
        <taxon>unclassified sequences</taxon>
        <taxon>metagenomes</taxon>
        <taxon>ecological metagenomes</taxon>
    </lineage>
</organism>
<protein>
    <submittedName>
        <fullName evidence="2">Uncharacterized protein</fullName>
    </submittedName>
</protein>
<feature type="region of interest" description="Disordered" evidence="1">
    <location>
        <begin position="40"/>
        <end position="62"/>
    </location>
</feature>
<reference evidence="2" key="1">
    <citation type="journal article" date="2015" name="Nature">
        <title>Complex archaea that bridge the gap between prokaryotes and eukaryotes.</title>
        <authorList>
            <person name="Spang A."/>
            <person name="Saw J.H."/>
            <person name="Jorgensen S.L."/>
            <person name="Zaremba-Niedzwiedzka K."/>
            <person name="Martijn J."/>
            <person name="Lind A.E."/>
            <person name="van Eijk R."/>
            <person name="Schleper C."/>
            <person name="Guy L."/>
            <person name="Ettema T.J."/>
        </authorList>
    </citation>
    <scope>NUCLEOTIDE SEQUENCE</scope>
</reference>
<comment type="caution">
    <text evidence="2">The sequence shown here is derived from an EMBL/GenBank/DDBJ whole genome shotgun (WGS) entry which is preliminary data.</text>
</comment>
<feature type="compositionally biased region" description="Basic and acidic residues" evidence="1">
    <location>
        <begin position="40"/>
        <end position="60"/>
    </location>
</feature>
<proteinExistence type="predicted"/>
<sequence>MKNAHTCRHCNVSVLSNPQEFEVGVCFKCQHEAREKEQAFKRQEEERKRKENKTVERSGELDPVVEELAAQLNEVCQCEAEHQHQGHSVKDYRDASESVKGFNRALAIFVLKRQAEARVATQSPEQEQEQEATPINPADYWIKLRNGETSLNGNLERGGDSGRQWIYVHAWDCEGGCEYSCNPLHPFNAKKET</sequence>
<evidence type="ECO:0000313" key="2">
    <source>
        <dbReference type="EMBL" id="KKN68485.1"/>
    </source>
</evidence>
<evidence type="ECO:0000256" key="1">
    <source>
        <dbReference type="SAM" id="MobiDB-lite"/>
    </source>
</evidence>
<name>A0A0F9SHT0_9ZZZZ</name>
<gene>
    <name evidence="2" type="ORF">LCGC14_0451210</name>
</gene>
<accession>A0A0F9SHT0</accession>